<dbReference type="InterPro" id="IPR036922">
    <property type="entry name" value="Rieske_2Fe-2S_sf"/>
</dbReference>
<reference evidence="12" key="1">
    <citation type="journal article" date="2014" name="Int. J. Syst. Evol. Microbiol.">
        <title>Complete genome of a new Firmicutes species belonging to the dominant human colonic microbiota ('Ruminococcus bicirculans') reveals two chromosomes and a selective capacity to utilize plant glucans.</title>
        <authorList>
            <consortium name="NISC Comparative Sequencing Program"/>
            <person name="Wegmann U."/>
            <person name="Louis P."/>
            <person name="Goesmann A."/>
            <person name="Henrissat B."/>
            <person name="Duncan S.H."/>
            <person name="Flint H.J."/>
        </authorList>
    </citation>
    <scope>NUCLEOTIDE SEQUENCE</scope>
    <source>
        <strain evidence="12">VKM Ac-1246</strain>
    </source>
</reference>
<gene>
    <name evidence="12" type="primary">hcaE</name>
    <name evidence="12" type="ORF">GCM10017579_28820</name>
</gene>
<comment type="caution">
    <text evidence="12">The sequence shown here is derived from an EMBL/GenBank/DDBJ whole genome shotgun (WGS) entry which is preliminary data.</text>
</comment>
<keyword evidence="9" id="KW-0520">NAD</keyword>
<protein>
    <submittedName>
        <fullName evidence="12">Hydrogenase</fullName>
    </submittedName>
</protein>
<name>A0ABQ5SYH0_9ACTN</name>
<dbReference type="SUPFAM" id="SSF50022">
    <property type="entry name" value="ISP domain"/>
    <property type="match status" value="1"/>
</dbReference>
<sequence>MADQTAVFEAVREGMIPAHVYNDREIFELERDRLFNRSWMFLAHESEIPDVGDYVVRHVLEDSFIVTRDNKGEVRVMFNMCLHRGMQVCRAEMGNASNFRCPYHGWSYRNDGRILGLPFHQEAYGGEEGFKKKGQTLLPAPSMDTYNGLIFISLDPDAEPLEDFLGDFKFYLDYYTKQSADGVEVRGPQRWRVKANWKIGAENFAGDMYHTPQTHTSVVEIGLFREPKAEKRKDGNTYWATSGGGTTYKLPPGTLEERLAYVGYPAEMIERMKESWSQDQLDVIGRDGFMISAASIFPNISLVHNWPKVEDTDSDEVLPFISLRQWQPISENETEVLSWFIVDKNAPEEFKALSYKAYLMCFGSTGMFEQDDVENWVSLTNTAAGSMARRLHLNSRMGMKMDGSEVVPALTKEQFAGPGKAYVGYGEYSQRNLLSKWADYLEREPEPAKGISLGGAIRGEQGRTSCSEEQNR</sequence>
<keyword evidence="8" id="KW-0411">Iron-sulfur</keyword>
<proteinExistence type="inferred from homology"/>
<dbReference type="SUPFAM" id="SSF55961">
    <property type="entry name" value="Bet v1-like"/>
    <property type="match status" value="1"/>
</dbReference>
<evidence type="ECO:0000313" key="13">
    <source>
        <dbReference type="Proteomes" id="UP001142292"/>
    </source>
</evidence>
<keyword evidence="13" id="KW-1185">Reference proteome</keyword>
<dbReference type="PANTHER" id="PTHR43756:SF1">
    <property type="entry name" value="3-PHENYLPROPIONATE_CINNAMIC ACID DIOXYGENASE SUBUNIT ALPHA"/>
    <property type="match status" value="1"/>
</dbReference>
<dbReference type="InterPro" id="IPR015881">
    <property type="entry name" value="ARHD_Rieske_2Fe_2S"/>
</dbReference>
<evidence type="ECO:0000256" key="1">
    <source>
        <dbReference type="ARBA" id="ARBA00008751"/>
    </source>
</evidence>
<keyword evidence="3" id="KW-0479">Metal-binding</keyword>
<dbReference type="PROSITE" id="PS51296">
    <property type="entry name" value="RIESKE"/>
    <property type="match status" value="1"/>
</dbReference>
<evidence type="ECO:0000256" key="7">
    <source>
        <dbReference type="ARBA" id="ARBA00023004"/>
    </source>
</evidence>
<keyword evidence="6" id="KW-0560">Oxidoreductase</keyword>
<comment type="similarity">
    <text evidence="1">Belongs to the bacterial ring-hydroxylating dioxygenase alpha subunit family.</text>
</comment>
<dbReference type="Pfam" id="PF00355">
    <property type="entry name" value="Rieske"/>
    <property type="match status" value="1"/>
</dbReference>
<dbReference type="Gene3D" id="3.90.380.10">
    <property type="entry name" value="Naphthalene 1,2-dioxygenase Alpha Subunit, Chain A, domain 1"/>
    <property type="match status" value="1"/>
</dbReference>
<evidence type="ECO:0000256" key="10">
    <source>
        <dbReference type="SAM" id="MobiDB-lite"/>
    </source>
</evidence>
<evidence type="ECO:0000256" key="8">
    <source>
        <dbReference type="ARBA" id="ARBA00023014"/>
    </source>
</evidence>
<dbReference type="CDD" id="cd03535">
    <property type="entry name" value="Rieske_RO_Alpha_NDO"/>
    <property type="match status" value="1"/>
</dbReference>
<reference evidence="12" key="2">
    <citation type="submission" date="2023-01" db="EMBL/GenBank/DDBJ databases">
        <authorList>
            <person name="Sun Q."/>
            <person name="Evtushenko L."/>
        </authorList>
    </citation>
    <scope>NUCLEOTIDE SEQUENCE</scope>
    <source>
        <strain evidence="12">VKM Ac-1246</strain>
    </source>
</reference>
<dbReference type="InterPro" id="IPR043266">
    <property type="entry name" value="RHO_NdoB-like_C"/>
</dbReference>
<dbReference type="Proteomes" id="UP001142292">
    <property type="component" value="Unassembled WGS sequence"/>
</dbReference>
<keyword evidence="5" id="KW-0223">Dioxygenase</keyword>
<dbReference type="PROSITE" id="PS00570">
    <property type="entry name" value="RING_HYDROXYL_ALPHA"/>
    <property type="match status" value="1"/>
</dbReference>
<feature type="region of interest" description="Disordered" evidence="10">
    <location>
        <begin position="448"/>
        <end position="472"/>
    </location>
</feature>
<accession>A0ABQ5SYH0</accession>
<keyword evidence="7" id="KW-0408">Iron</keyword>
<organism evidence="12 13">
    <name type="scientific">Nocardioides luteus</name>
    <dbReference type="NCBI Taxonomy" id="1844"/>
    <lineage>
        <taxon>Bacteria</taxon>
        <taxon>Bacillati</taxon>
        <taxon>Actinomycetota</taxon>
        <taxon>Actinomycetes</taxon>
        <taxon>Propionibacteriales</taxon>
        <taxon>Nocardioidaceae</taxon>
        <taxon>Nocardioides</taxon>
    </lineage>
</organism>
<feature type="domain" description="Rieske" evidence="11">
    <location>
        <begin position="39"/>
        <end position="152"/>
    </location>
</feature>
<feature type="compositionally biased region" description="Polar residues" evidence="10">
    <location>
        <begin position="462"/>
        <end position="472"/>
    </location>
</feature>
<dbReference type="Gene3D" id="2.102.10.10">
    <property type="entry name" value="Rieske [2Fe-2S] iron-sulphur domain"/>
    <property type="match status" value="1"/>
</dbReference>
<dbReference type="RefSeq" id="WP_189117345.1">
    <property type="nucleotide sequence ID" value="NZ_BMRK01000003.1"/>
</dbReference>
<evidence type="ECO:0000256" key="5">
    <source>
        <dbReference type="ARBA" id="ARBA00022964"/>
    </source>
</evidence>
<dbReference type="PRINTS" id="PR00090">
    <property type="entry name" value="RNGDIOXGNASE"/>
</dbReference>
<dbReference type="InterPro" id="IPR015879">
    <property type="entry name" value="Ring_hydroxy_dOase_asu_C_dom"/>
</dbReference>
<keyword evidence="2" id="KW-0001">2Fe-2S</keyword>
<evidence type="ECO:0000259" key="11">
    <source>
        <dbReference type="PROSITE" id="PS51296"/>
    </source>
</evidence>
<dbReference type="InterPro" id="IPR001663">
    <property type="entry name" value="Rng_hydr_dOase-A"/>
</dbReference>
<dbReference type="Pfam" id="PF00848">
    <property type="entry name" value="Ring_hydroxyl_A"/>
    <property type="match status" value="1"/>
</dbReference>
<dbReference type="InterPro" id="IPR043257">
    <property type="entry name" value="Rieske_N"/>
</dbReference>
<evidence type="ECO:0000256" key="2">
    <source>
        <dbReference type="ARBA" id="ARBA00022714"/>
    </source>
</evidence>
<dbReference type="InterPro" id="IPR017941">
    <property type="entry name" value="Rieske_2Fe-2S"/>
</dbReference>
<evidence type="ECO:0000256" key="4">
    <source>
        <dbReference type="ARBA" id="ARBA00022797"/>
    </source>
</evidence>
<dbReference type="EMBL" id="BSEL01000005">
    <property type="protein sequence ID" value="GLJ68846.1"/>
    <property type="molecule type" value="Genomic_DNA"/>
</dbReference>
<evidence type="ECO:0000256" key="9">
    <source>
        <dbReference type="ARBA" id="ARBA00023027"/>
    </source>
</evidence>
<dbReference type="PANTHER" id="PTHR43756">
    <property type="entry name" value="CHOLINE MONOOXYGENASE, CHLOROPLASTIC"/>
    <property type="match status" value="1"/>
</dbReference>
<dbReference type="CDD" id="cd08881">
    <property type="entry name" value="RHO_alpha_C_NDO-like"/>
    <property type="match status" value="1"/>
</dbReference>
<keyword evidence="4" id="KW-0058">Aromatic hydrocarbons catabolism</keyword>
<evidence type="ECO:0000256" key="6">
    <source>
        <dbReference type="ARBA" id="ARBA00023002"/>
    </source>
</evidence>
<evidence type="ECO:0000256" key="3">
    <source>
        <dbReference type="ARBA" id="ARBA00022723"/>
    </source>
</evidence>
<evidence type="ECO:0000313" key="12">
    <source>
        <dbReference type="EMBL" id="GLJ68846.1"/>
    </source>
</evidence>